<dbReference type="InterPro" id="IPR036390">
    <property type="entry name" value="WH_DNA-bd_sf"/>
</dbReference>
<dbReference type="InterPro" id="IPR051534">
    <property type="entry name" value="CBASS_pafABC_assoc_protein"/>
</dbReference>
<dbReference type="Pfam" id="PF08279">
    <property type="entry name" value="HTH_11"/>
    <property type="match status" value="1"/>
</dbReference>
<keyword evidence="1" id="KW-0805">Transcription regulation</keyword>
<feature type="domain" description="HTH deoR-type" evidence="3">
    <location>
        <begin position="8"/>
        <end position="63"/>
    </location>
</feature>
<dbReference type="RefSeq" id="WP_104711092.1">
    <property type="nucleotide sequence ID" value="NZ_PTRA01000001.1"/>
</dbReference>
<dbReference type="InterPro" id="IPR026881">
    <property type="entry name" value="WYL_dom"/>
</dbReference>
<evidence type="ECO:0000313" key="4">
    <source>
        <dbReference type="EMBL" id="PQA59530.1"/>
    </source>
</evidence>
<dbReference type="InterPro" id="IPR036388">
    <property type="entry name" value="WH-like_DNA-bd_sf"/>
</dbReference>
<name>A0A2S7IPM3_9BACT</name>
<keyword evidence="5" id="KW-1185">Reference proteome</keyword>
<protein>
    <submittedName>
        <fullName evidence="4">DNA-binding transcriptional regulator</fullName>
    </submittedName>
</protein>
<keyword evidence="4" id="KW-0238">DNA-binding</keyword>
<dbReference type="PANTHER" id="PTHR34580">
    <property type="match status" value="1"/>
</dbReference>
<evidence type="ECO:0000256" key="1">
    <source>
        <dbReference type="ARBA" id="ARBA00023015"/>
    </source>
</evidence>
<keyword evidence="2" id="KW-0804">Transcription</keyword>
<dbReference type="Pfam" id="PF13280">
    <property type="entry name" value="WYL"/>
    <property type="match status" value="1"/>
</dbReference>
<dbReference type="Gene3D" id="1.10.10.10">
    <property type="entry name" value="Winged helix-like DNA-binding domain superfamily/Winged helix DNA-binding domain"/>
    <property type="match status" value="1"/>
</dbReference>
<dbReference type="SUPFAM" id="SSF46785">
    <property type="entry name" value="Winged helix' DNA-binding domain"/>
    <property type="match status" value="1"/>
</dbReference>
<dbReference type="GO" id="GO:0003677">
    <property type="term" value="F:DNA binding"/>
    <property type="evidence" value="ECO:0007669"/>
    <property type="project" value="UniProtKB-KW"/>
</dbReference>
<dbReference type="OrthoDB" id="9815009at2"/>
<sequence length="235" mass="27194">MKAQDTSRLSRLIALLTQLQSKRLLTSTELATRFKVSVRTIYRDIRTLEEAGVPIVTEEGKGYSLLEGYRLPPIMFTEQEANAFITAEKLVLLNKDSSLTQHYADGITKIKSVLRNSARDKASILSERVAFEETGNEQSVSDFLSNVQLALTHFQVIKLDYYSPGNHEATHRLIEPFALINNLGQSWYLIAWCRLRQDFRLFRFDRIQKLTITNETFVPHKMSLQEYLEHYKSKF</sequence>
<proteinExistence type="predicted"/>
<comment type="caution">
    <text evidence="4">The sequence shown here is derived from an EMBL/GenBank/DDBJ whole genome shotgun (WGS) entry which is preliminary data.</text>
</comment>
<accession>A0A2S7IPM3</accession>
<dbReference type="GO" id="GO:0003700">
    <property type="term" value="F:DNA-binding transcription factor activity"/>
    <property type="evidence" value="ECO:0007669"/>
    <property type="project" value="InterPro"/>
</dbReference>
<evidence type="ECO:0000256" key="2">
    <source>
        <dbReference type="ARBA" id="ARBA00023163"/>
    </source>
</evidence>
<dbReference type="InterPro" id="IPR013196">
    <property type="entry name" value="HTH_11"/>
</dbReference>
<organism evidence="4 5">
    <name type="scientific">Siphonobacter curvatus</name>
    <dbReference type="NCBI Taxonomy" id="2094562"/>
    <lineage>
        <taxon>Bacteria</taxon>
        <taxon>Pseudomonadati</taxon>
        <taxon>Bacteroidota</taxon>
        <taxon>Cytophagia</taxon>
        <taxon>Cytophagales</taxon>
        <taxon>Cytophagaceae</taxon>
        <taxon>Siphonobacter</taxon>
    </lineage>
</organism>
<dbReference type="EMBL" id="PTRA01000001">
    <property type="protein sequence ID" value="PQA59530.1"/>
    <property type="molecule type" value="Genomic_DNA"/>
</dbReference>
<gene>
    <name evidence="4" type="ORF">C5O19_07745</name>
</gene>
<evidence type="ECO:0000313" key="5">
    <source>
        <dbReference type="Proteomes" id="UP000239590"/>
    </source>
</evidence>
<reference evidence="5" key="1">
    <citation type="submission" date="2018-02" db="EMBL/GenBank/DDBJ databases">
        <title>Genome sequencing of Solimonas sp. HR-BB.</title>
        <authorList>
            <person name="Lee Y."/>
            <person name="Jeon C.O."/>
        </authorList>
    </citation>
    <scope>NUCLEOTIDE SEQUENCE [LARGE SCALE GENOMIC DNA]</scope>
    <source>
        <strain evidence="5">HR-U</strain>
    </source>
</reference>
<dbReference type="AlphaFoldDB" id="A0A2S7IPM3"/>
<dbReference type="PANTHER" id="PTHR34580:SF1">
    <property type="entry name" value="PROTEIN PAFC"/>
    <property type="match status" value="1"/>
</dbReference>
<dbReference type="PROSITE" id="PS52050">
    <property type="entry name" value="WYL"/>
    <property type="match status" value="1"/>
</dbReference>
<dbReference type="Proteomes" id="UP000239590">
    <property type="component" value="Unassembled WGS sequence"/>
</dbReference>
<dbReference type="InterPro" id="IPR001034">
    <property type="entry name" value="DeoR_HTH"/>
</dbReference>
<evidence type="ECO:0000259" key="3">
    <source>
        <dbReference type="PROSITE" id="PS51000"/>
    </source>
</evidence>
<dbReference type="PROSITE" id="PS51000">
    <property type="entry name" value="HTH_DEOR_2"/>
    <property type="match status" value="1"/>
</dbReference>